<dbReference type="Pfam" id="PF00638">
    <property type="entry name" value="Ran_BP1"/>
    <property type="match status" value="1"/>
</dbReference>
<dbReference type="Gene3D" id="2.30.29.30">
    <property type="entry name" value="Pleckstrin-homology domain (PH domain)/Phosphotyrosine-binding domain (PTB)"/>
    <property type="match status" value="1"/>
</dbReference>
<accession>A0A0C3K5D5</accession>
<proteinExistence type="predicted"/>
<dbReference type="EMBL" id="KN823522">
    <property type="protein sequence ID" value="KIO16598.1"/>
    <property type="molecule type" value="Genomic_DNA"/>
</dbReference>
<protein>
    <recommendedName>
        <fullName evidence="2">RanBD1 domain-containing protein</fullName>
    </recommendedName>
</protein>
<reference evidence="4" key="2">
    <citation type="submission" date="2015-01" db="EMBL/GenBank/DDBJ databases">
        <title>Evolutionary Origins and Diversification of the Mycorrhizal Mutualists.</title>
        <authorList>
            <consortium name="DOE Joint Genome Institute"/>
            <consortium name="Mycorrhizal Genomics Consortium"/>
            <person name="Kohler A."/>
            <person name="Kuo A."/>
            <person name="Nagy L.G."/>
            <person name="Floudas D."/>
            <person name="Copeland A."/>
            <person name="Barry K.W."/>
            <person name="Cichocki N."/>
            <person name="Veneault-Fourrey C."/>
            <person name="LaButti K."/>
            <person name="Lindquist E.A."/>
            <person name="Lipzen A."/>
            <person name="Lundell T."/>
            <person name="Morin E."/>
            <person name="Murat C."/>
            <person name="Riley R."/>
            <person name="Ohm R."/>
            <person name="Sun H."/>
            <person name="Tunlid A."/>
            <person name="Henrissat B."/>
            <person name="Grigoriev I.V."/>
            <person name="Hibbett D.S."/>
            <person name="Martin F."/>
        </authorList>
    </citation>
    <scope>NUCLEOTIDE SEQUENCE [LARGE SCALE GENOMIC DNA]</scope>
    <source>
        <strain evidence="4">MUT 4182</strain>
    </source>
</reference>
<evidence type="ECO:0000313" key="3">
    <source>
        <dbReference type="EMBL" id="KIO16598.1"/>
    </source>
</evidence>
<dbReference type="OrthoDB" id="2562743at2759"/>
<dbReference type="HOGENOM" id="CLU_512097_0_0_1"/>
<feature type="region of interest" description="Disordered" evidence="1">
    <location>
        <begin position="217"/>
        <end position="257"/>
    </location>
</feature>
<dbReference type="GO" id="GO:0005737">
    <property type="term" value="C:cytoplasm"/>
    <property type="evidence" value="ECO:0007669"/>
    <property type="project" value="TreeGrafter"/>
</dbReference>
<feature type="compositionally biased region" description="Polar residues" evidence="1">
    <location>
        <begin position="482"/>
        <end position="496"/>
    </location>
</feature>
<dbReference type="SUPFAM" id="SSF50729">
    <property type="entry name" value="PH domain-like"/>
    <property type="match status" value="1"/>
</dbReference>
<dbReference type="PANTHER" id="PTHR23138">
    <property type="entry name" value="RAN BINDING PROTEIN"/>
    <property type="match status" value="1"/>
</dbReference>
<reference evidence="3 4" key="1">
    <citation type="submission" date="2014-04" db="EMBL/GenBank/DDBJ databases">
        <authorList>
            <consortium name="DOE Joint Genome Institute"/>
            <person name="Kuo A."/>
            <person name="Girlanda M."/>
            <person name="Perotto S."/>
            <person name="Kohler A."/>
            <person name="Nagy L.G."/>
            <person name="Floudas D."/>
            <person name="Copeland A."/>
            <person name="Barry K.W."/>
            <person name="Cichocki N."/>
            <person name="Veneault-Fourrey C."/>
            <person name="LaButti K."/>
            <person name="Lindquist E.A."/>
            <person name="Lipzen A."/>
            <person name="Lundell T."/>
            <person name="Morin E."/>
            <person name="Murat C."/>
            <person name="Sun H."/>
            <person name="Tunlid A."/>
            <person name="Henrissat B."/>
            <person name="Grigoriev I.V."/>
            <person name="Hibbett D.S."/>
            <person name="Martin F."/>
            <person name="Nordberg H.P."/>
            <person name="Cantor M.N."/>
            <person name="Hua S.X."/>
        </authorList>
    </citation>
    <scope>NUCLEOTIDE SEQUENCE [LARGE SCALE GENOMIC DNA]</scope>
    <source>
        <strain evidence="3 4">MUT 4182</strain>
    </source>
</reference>
<feature type="region of interest" description="Disordered" evidence="1">
    <location>
        <begin position="380"/>
        <end position="510"/>
    </location>
</feature>
<dbReference type="InterPro" id="IPR000156">
    <property type="entry name" value="Ran_bind_dom"/>
</dbReference>
<dbReference type="STRING" id="1051891.A0A0C3K5D5"/>
<feature type="compositionally biased region" description="Low complexity" evidence="1">
    <location>
        <begin position="411"/>
        <end position="432"/>
    </location>
</feature>
<sequence length="532" mass="55402">MLAISLSLGLTKGFKDLLIHRLISDSNKECIRYQAKLEVEESKAKAQVKEATKVSVESGTTLAKGRAKLEEIRRKIFEDVHKGILPEKGPWVPTQGIPDNDGPSPGGFGGPTFPSINVASDSPVSVRSFPAGGFRSAHGSIEMVSPPAGSEDAPGFPISPAYQHPVDRMAPTEPGFRRTAEMNVIASIAAFSIPAATPWAINREAATMLLNAAQEPIDGDDGDFSMPQAPGSPQMPGGNVTIPPTPSSPGFPSSPAEAAFSTYQAKPSEEIAYDGPRVKLFKFDSTSDPAKWDDVGSGRLRIVTEKESKTVRLVVSTPQASNPILDRPIRSGARLLPHPSSDRSFMWTLETEPKGPFAIRMSSAEVAREVYNAFERVQRIFPRPPPTSGDDVWPAMPSAPGDQPPSIPAGPTAMPTAVTSTSSPPSMPSAPAGAFNAPTIKAPAMPSAPGGGPSGAPVAWPKSPESPDRPLAMPGGMPTAPSEANKSSANPFTMPTSPADVKKAASSSAGGVTAGVAALNLTGSQAPSKGGK</sequence>
<dbReference type="AlphaFoldDB" id="A0A0C3K5D5"/>
<dbReference type="InterPro" id="IPR045255">
    <property type="entry name" value="RanBP1-like"/>
</dbReference>
<feature type="domain" description="RanBD1" evidence="2">
    <location>
        <begin position="252"/>
        <end position="383"/>
    </location>
</feature>
<dbReference type="InterPro" id="IPR011993">
    <property type="entry name" value="PH-like_dom_sf"/>
</dbReference>
<keyword evidence="4" id="KW-1185">Reference proteome</keyword>
<name>A0A0C3K5D5_9AGAM</name>
<dbReference type="Proteomes" id="UP000054248">
    <property type="component" value="Unassembled WGS sequence"/>
</dbReference>
<evidence type="ECO:0000313" key="4">
    <source>
        <dbReference type="Proteomes" id="UP000054248"/>
    </source>
</evidence>
<evidence type="ECO:0000256" key="1">
    <source>
        <dbReference type="SAM" id="MobiDB-lite"/>
    </source>
</evidence>
<dbReference type="PANTHER" id="PTHR23138:SF87">
    <property type="entry name" value="E3 SUMO-PROTEIN LIGASE RANBP2"/>
    <property type="match status" value="1"/>
</dbReference>
<dbReference type="PROSITE" id="PS50196">
    <property type="entry name" value="RANBD1"/>
    <property type="match status" value="1"/>
</dbReference>
<dbReference type="GO" id="GO:0005643">
    <property type="term" value="C:nuclear pore"/>
    <property type="evidence" value="ECO:0007669"/>
    <property type="project" value="TreeGrafter"/>
</dbReference>
<gene>
    <name evidence="3" type="ORF">M407DRAFT_12737</name>
</gene>
<organism evidence="3 4">
    <name type="scientific">Tulasnella calospora MUT 4182</name>
    <dbReference type="NCBI Taxonomy" id="1051891"/>
    <lineage>
        <taxon>Eukaryota</taxon>
        <taxon>Fungi</taxon>
        <taxon>Dikarya</taxon>
        <taxon>Basidiomycota</taxon>
        <taxon>Agaricomycotina</taxon>
        <taxon>Agaricomycetes</taxon>
        <taxon>Cantharellales</taxon>
        <taxon>Tulasnellaceae</taxon>
        <taxon>Tulasnella</taxon>
    </lineage>
</organism>
<evidence type="ECO:0000259" key="2">
    <source>
        <dbReference type="PROSITE" id="PS50196"/>
    </source>
</evidence>
<dbReference type="SMART" id="SM00160">
    <property type="entry name" value="RanBD"/>
    <property type="match status" value="1"/>
</dbReference>
<dbReference type="GO" id="GO:0005096">
    <property type="term" value="F:GTPase activator activity"/>
    <property type="evidence" value="ECO:0007669"/>
    <property type="project" value="TreeGrafter"/>
</dbReference>